<reference evidence="1 2" key="1">
    <citation type="submission" date="2022-12" db="EMBL/GenBank/DDBJ databases">
        <title>Genomic features and morphological characterization of a novel Knufia sp. strain isolated from spacecraft assembly facility.</title>
        <authorList>
            <person name="Teixeira M."/>
            <person name="Chander A.M."/>
            <person name="Stajich J.E."/>
            <person name="Venkateswaran K."/>
        </authorList>
    </citation>
    <scope>NUCLEOTIDE SEQUENCE [LARGE SCALE GENOMIC DNA]</scope>
    <source>
        <strain evidence="1 2">FJI-L2-BK-P2</strain>
    </source>
</reference>
<gene>
    <name evidence="1" type="ORF">OHC33_005764</name>
</gene>
<sequence>MVAIQQSRGNIYKDKDFGAKAIGTNDLLNGTVACVRTSYLSPEKLTVYRRTFPHLEVIEADDVFILNISSIRRMVINAGLLAVLQADMDQDIGNKAQEDWDLTLTKWTGSTSLRKLVVVFPSIIPMSGLWKPISQGTTIAANALRIMLEVSEDRCRLVDKLVSKRVPGGWEELNVASIITMLKQ</sequence>
<proteinExistence type="predicted"/>
<protein>
    <submittedName>
        <fullName evidence="1">Uncharacterized protein</fullName>
    </submittedName>
</protein>
<dbReference type="AlphaFoldDB" id="A0AAN8I7F9"/>
<evidence type="ECO:0000313" key="1">
    <source>
        <dbReference type="EMBL" id="KAK5953196.1"/>
    </source>
</evidence>
<dbReference type="Proteomes" id="UP001316803">
    <property type="component" value="Unassembled WGS sequence"/>
</dbReference>
<keyword evidence="2" id="KW-1185">Reference proteome</keyword>
<organism evidence="1 2">
    <name type="scientific">Knufia fluminis</name>
    <dbReference type="NCBI Taxonomy" id="191047"/>
    <lineage>
        <taxon>Eukaryota</taxon>
        <taxon>Fungi</taxon>
        <taxon>Dikarya</taxon>
        <taxon>Ascomycota</taxon>
        <taxon>Pezizomycotina</taxon>
        <taxon>Eurotiomycetes</taxon>
        <taxon>Chaetothyriomycetidae</taxon>
        <taxon>Chaetothyriales</taxon>
        <taxon>Trichomeriaceae</taxon>
        <taxon>Knufia</taxon>
    </lineage>
</organism>
<accession>A0AAN8I7F9</accession>
<name>A0AAN8I7F9_9EURO</name>
<comment type="caution">
    <text evidence="1">The sequence shown here is derived from an EMBL/GenBank/DDBJ whole genome shotgun (WGS) entry which is preliminary data.</text>
</comment>
<evidence type="ECO:0000313" key="2">
    <source>
        <dbReference type="Proteomes" id="UP001316803"/>
    </source>
</evidence>
<dbReference type="EMBL" id="JAKLMC020000012">
    <property type="protein sequence ID" value="KAK5953196.1"/>
    <property type="molecule type" value="Genomic_DNA"/>
</dbReference>